<dbReference type="InterPro" id="IPR043129">
    <property type="entry name" value="ATPase_NBD"/>
</dbReference>
<evidence type="ECO:0000313" key="7">
    <source>
        <dbReference type="Proteomes" id="UP001209803"/>
    </source>
</evidence>
<feature type="domain" description="Carbohydrate kinase FGGY C-terminal" evidence="5">
    <location>
        <begin position="240"/>
        <end position="410"/>
    </location>
</feature>
<dbReference type="GO" id="GO:0016301">
    <property type="term" value="F:kinase activity"/>
    <property type="evidence" value="ECO:0007669"/>
    <property type="project" value="UniProtKB-KW"/>
</dbReference>
<keyword evidence="7" id="KW-1185">Reference proteome</keyword>
<dbReference type="PANTHER" id="PTHR10196">
    <property type="entry name" value="SUGAR KINASE"/>
    <property type="match status" value="1"/>
</dbReference>
<dbReference type="RefSeq" id="WP_152499772.1">
    <property type="nucleotide sequence ID" value="NZ_CP120863.1"/>
</dbReference>
<dbReference type="Proteomes" id="UP001209803">
    <property type="component" value="Chromosome"/>
</dbReference>
<keyword evidence="3 6" id="KW-0418">Kinase</keyword>
<dbReference type="InterPro" id="IPR018485">
    <property type="entry name" value="FGGY_C"/>
</dbReference>
<evidence type="ECO:0000313" key="6">
    <source>
        <dbReference type="EMBL" id="WFE90595.1"/>
    </source>
</evidence>
<evidence type="ECO:0000259" key="5">
    <source>
        <dbReference type="Pfam" id="PF02782"/>
    </source>
</evidence>
<dbReference type="Pfam" id="PF02782">
    <property type="entry name" value="FGGY_C"/>
    <property type="match status" value="1"/>
</dbReference>
<dbReference type="PANTHER" id="PTHR10196:SF80">
    <property type="entry name" value="D-RIBULOSE KINASE"/>
    <property type="match status" value="1"/>
</dbReference>
<dbReference type="Pfam" id="PF00370">
    <property type="entry name" value="FGGY_N"/>
    <property type="match status" value="1"/>
</dbReference>
<accession>A0ABY8F524</accession>
<organism evidence="6 7">
    <name type="scientific">Roseibium porphyridii</name>
    <dbReference type="NCBI Taxonomy" id="2866279"/>
    <lineage>
        <taxon>Bacteria</taxon>
        <taxon>Pseudomonadati</taxon>
        <taxon>Pseudomonadota</taxon>
        <taxon>Alphaproteobacteria</taxon>
        <taxon>Hyphomicrobiales</taxon>
        <taxon>Stappiaceae</taxon>
        <taxon>Roseibium</taxon>
    </lineage>
</organism>
<dbReference type="CDD" id="cd07783">
    <property type="entry name" value="ASKHA_NBD_FGGY_SePSK_AtXK1-like"/>
    <property type="match status" value="1"/>
</dbReference>
<comment type="similarity">
    <text evidence="1">Belongs to the FGGY kinase family.</text>
</comment>
<protein>
    <submittedName>
        <fullName evidence="6">FGGY-family carbohydrate kinase</fullName>
    </submittedName>
</protein>
<dbReference type="Gene3D" id="3.30.420.40">
    <property type="match status" value="2"/>
</dbReference>
<evidence type="ECO:0000259" key="4">
    <source>
        <dbReference type="Pfam" id="PF00370"/>
    </source>
</evidence>
<reference evidence="6 7" key="1">
    <citation type="submission" date="2023-03" db="EMBL/GenBank/DDBJ databases">
        <title>Roseibium porphyridii sp. nov. and Roseibium rhodosorbium sp. nov. isolated from marine algae, Porphyridium cruentum and Rhodosorus marinus, respectively.</title>
        <authorList>
            <person name="Lee M.W."/>
            <person name="Choi B.J."/>
            <person name="Lee J.K."/>
            <person name="Choi D.G."/>
            <person name="Baek J.H."/>
            <person name="Bayburt H."/>
            <person name="Kim J.M."/>
            <person name="Han D.M."/>
            <person name="Kim K.H."/>
            <person name="Jeon C.O."/>
        </authorList>
    </citation>
    <scope>NUCLEOTIDE SEQUENCE [LARGE SCALE GENOMIC DNA]</scope>
    <source>
        <strain evidence="6 7">KMA01</strain>
    </source>
</reference>
<proteinExistence type="inferred from homology"/>
<dbReference type="EMBL" id="CP120863">
    <property type="protein sequence ID" value="WFE90595.1"/>
    <property type="molecule type" value="Genomic_DNA"/>
</dbReference>
<name>A0ABY8F524_9HYPH</name>
<gene>
    <name evidence="6" type="ORF">K1718_04405</name>
</gene>
<dbReference type="SUPFAM" id="SSF53067">
    <property type="entry name" value="Actin-like ATPase domain"/>
    <property type="match status" value="2"/>
</dbReference>
<keyword evidence="2" id="KW-0808">Transferase</keyword>
<dbReference type="InterPro" id="IPR018484">
    <property type="entry name" value="FGGY_N"/>
</dbReference>
<evidence type="ECO:0000256" key="1">
    <source>
        <dbReference type="ARBA" id="ARBA00009156"/>
    </source>
</evidence>
<evidence type="ECO:0000256" key="2">
    <source>
        <dbReference type="ARBA" id="ARBA00022679"/>
    </source>
</evidence>
<feature type="domain" description="Carbohydrate kinase FGGY N-terminal" evidence="4">
    <location>
        <begin position="6"/>
        <end position="98"/>
    </location>
</feature>
<sequence>MSQGLAIGIDVGTSGVRIAALDPQFNVVSVSKAAMDLSAGERNDPAVWSAALDEALASMLQTIRPHDIEAICVDGTSGTVLALDTDDQPIGSALMYNDAVDDPEIPQAIAKVAPRQSAAHGSSSALARSMSLQRRKGIARIAHQADWIAERLTDKAMPSDESNALKTGYDPIARKWPDWMAESGLRAELLPDVVATGTQTGTTSGAFGLPKGIPTVAGVSDGCASFLATGASSPGDGVTALGTTLTIKLLSDHPIFAPEFGIYSHRIGNQWLAGGASNSGGGALAVHFSPDEIAALSQSIDPDVSCGLDYYPLPKPGERFPISDPDLASRVSPRPDAAHMFLHGLLEGIANIELLGYQRLMELGGPKLKSIRSVGGGAENEVWTSLRARLLSVPVAPVASGEAAAGSARIAWSFLKGQT</sequence>
<evidence type="ECO:0000256" key="3">
    <source>
        <dbReference type="ARBA" id="ARBA00022777"/>
    </source>
</evidence>